<accession>A0A4S2N5E8</accession>
<evidence type="ECO:0000256" key="1">
    <source>
        <dbReference type="SAM" id="MobiDB-lite"/>
    </source>
</evidence>
<organism evidence="2 3">
    <name type="scientific">Ascodesmis nigricans</name>
    <dbReference type="NCBI Taxonomy" id="341454"/>
    <lineage>
        <taxon>Eukaryota</taxon>
        <taxon>Fungi</taxon>
        <taxon>Dikarya</taxon>
        <taxon>Ascomycota</taxon>
        <taxon>Pezizomycotina</taxon>
        <taxon>Pezizomycetes</taxon>
        <taxon>Pezizales</taxon>
        <taxon>Ascodesmidaceae</taxon>
        <taxon>Ascodesmis</taxon>
    </lineage>
</organism>
<dbReference type="Proteomes" id="UP000298138">
    <property type="component" value="Unassembled WGS sequence"/>
</dbReference>
<sequence length="652" mass="71527">MPRHHELTLQPSAAPVTSMSGHARSKATASRPNNDHRLHQLVPEDLPKNQRDIPHQDEPSSTDVANMGGCNTNTEASSTDASSSSETDDDEGEDEDEEPAASRPAGSKIASNMKNGIPAGQKKRTFDDTEIGSGHDDEPDYPRKKLSQGMNITQPTTDHLTPTETEDDDDVDFDDVAADEDDEDIEEEEVRAIIEEMEQHEDEFLGFRASTPPQYEFAEDLDSEIFNAQWDGELAPLPYFDSDLYTDNDLFSVQHTPVVTPLATPRGSVSTKWDPMPIDSFTENESSEEDIFDISSLFDHTIGNNKHLVSSYNNTNAGMTDTDSDDAELVKYFFSSDSGNETDGEDTDGAVSDDDEGETTEEEDDLPMPTPRHESKLRRASIASATATRPQVVRMDGSDGLQASSWLADPSRPIIVIEGARQTVILPNEFSNPSAGESDYGSSRRVVGLEESESETTALPPNFDPTLGGLTELDGGMLNGVDFFGPPEAFYPFQPVDGDIQDLLDSIDVESMGDFGIDSGADSGEAELDLDDLLDMSSSEEREAARLEAIIEEAEGEEGDEEEEEDENCAEAQSSSADLLSIWDKVSVTAFRKRQVQHQQKLRMNTGSTNSGYHKGKERRLSETLTPSKKRKVRAKFLANNRGGSSRQRSGR</sequence>
<feature type="compositionally biased region" description="Polar residues" evidence="1">
    <location>
        <begin position="597"/>
        <end position="612"/>
    </location>
</feature>
<dbReference type="InParanoid" id="A0A4S2N5E8"/>
<feature type="compositionally biased region" description="Acidic residues" evidence="1">
    <location>
        <begin position="86"/>
        <end position="99"/>
    </location>
</feature>
<feature type="compositionally biased region" description="Basic and acidic residues" evidence="1">
    <location>
        <begin position="133"/>
        <end position="143"/>
    </location>
</feature>
<feature type="compositionally biased region" description="Low complexity" evidence="1">
    <location>
        <begin position="642"/>
        <end position="652"/>
    </location>
</feature>
<dbReference type="EMBL" id="ML220113">
    <property type="protein sequence ID" value="TGZ84417.1"/>
    <property type="molecule type" value="Genomic_DNA"/>
</dbReference>
<feature type="compositionally biased region" description="Polar residues" evidence="1">
    <location>
        <begin position="59"/>
        <end position="73"/>
    </location>
</feature>
<feature type="compositionally biased region" description="Acidic residues" evidence="1">
    <location>
        <begin position="555"/>
        <end position="569"/>
    </location>
</feature>
<proteinExistence type="predicted"/>
<dbReference type="AlphaFoldDB" id="A0A4S2N5E8"/>
<protein>
    <submittedName>
        <fullName evidence="2">Uncharacterized protein</fullName>
    </submittedName>
</protein>
<dbReference type="OrthoDB" id="5399183at2759"/>
<gene>
    <name evidence="2" type="ORF">EX30DRAFT_106875</name>
</gene>
<reference evidence="2 3" key="1">
    <citation type="submission" date="2019-04" db="EMBL/GenBank/DDBJ databases">
        <title>Comparative genomics and transcriptomics to analyze fruiting body development in filamentous ascomycetes.</title>
        <authorList>
            <consortium name="DOE Joint Genome Institute"/>
            <person name="Lutkenhaus R."/>
            <person name="Traeger S."/>
            <person name="Breuer J."/>
            <person name="Kuo A."/>
            <person name="Lipzen A."/>
            <person name="Pangilinan J."/>
            <person name="Dilworth D."/>
            <person name="Sandor L."/>
            <person name="Poggeler S."/>
            <person name="Barry K."/>
            <person name="Grigoriev I.V."/>
            <person name="Nowrousian M."/>
        </authorList>
    </citation>
    <scope>NUCLEOTIDE SEQUENCE [LARGE SCALE GENOMIC DNA]</scope>
    <source>
        <strain evidence="2 3">CBS 389.68</strain>
    </source>
</reference>
<feature type="region of interest" description="Disordered" evidence="1">
    <location>
        <begin position="335"/>
        <end position="387"/>
    </location>
</feature>
<name>A0A4S2N5E8_9PEZI</name>
<evidence type="ECO:0000313" key="3">
    <source>
        <dbReference type="Proteomes" id="UP000298138"/>
    </source>
</evidence>
<feature type="compositionally biased region" description="Low complexity" evidence="1">
    <location>
        <begin position="74"/>
        <end position="85"/>
    </location>
</feature>
<feature type="compositionally biased region" description="Polar residues" evidence="1">
    <location>
        <begin position="9"/>
        <end position="20"/>
    </location>
</feature>
<keyword evidence="3" id="KW-1185">Reference proteome</keyword>
<feature type="region of interest" description="Disordered" evidence="1">
    <location>
        <begin position="555"/>
        <end position="576"/>
    </location>
</feature>
<feature type="compositionally biased region" description="Acidic residues" evidence="1">
    <location>
        <begin position="164"/>
        <end position="186"/>
    </location>
</feature>
<evidence type="ECO:0000313" key="2">
    <source>
        <dbReference type="EMBL" id="TGZ84417.1"/>
    </source>
</evidence>
<feature type="compositionally biased region" description="Acidic residues" evidence="1">
    <location>
        <begin position="340"/>
        <end position="366"/>
    </location>
</feature>
<feature type="region of interest" description="Disordered" evidence="1">
    <location>
        <begin position="597"/>
        <end position="652"/>
    </location>
</feature>
<feature type="region of interest" description="Disordered" evidence="1">
    <location>
        <begin position="1"/>
        <end position="186"/>
    </location>
</feature>
<feature type="compositionally biased region" description="Polar residues" evidence="1">
    <location>
        <begin position="148"/>
        <end position="163"/>
    </location>
</feature>
<feature type="compositionally biased region" description="Basic and acidic residues" evidence="1">
    <location>
        <begin position="45"/>
        <end position="58"/>
    </location>
</feature>